<comment type="caution">
    <text evidence="2">The sequence shown here is derived from an EMBL/GenBank/DDBJ whole genome shotgun (WGS) entry which is preliminary data.</text>
</comment>
<sequence>MEEHCELRRWDELIPETLALIFRNLSLQDKLTVIPSVCKSWRRVVREPYCKQEIEIEGFSWRWRLETLHRLLQMLLIRSSGLLHTLSVCVLHNEQSFSLIADHAKSLRTLKIPESKISDSIVEQVAPRKISDSIVEQVAPRLSTLSYLDVSHCKNIGAPALELGSTVSY</sequence>
<dbReference type="EMBL" id="JXTC01000079">
    <property type="protein sequence ID" value="PON90919.1"/>
    <property type="molecule type" value="Genomic_DNA"/>
</dbReference>
<dbReference type="PANTHER" id="PTHR38926:SF2">
    <property type="entry name" value="F-BOX_LRR-REPEAT PROTEIN 21-RELATED"/>
    <property type="match status" value="1"/>
</dbReference>
<proteinExistence type="predicted"/>
<dbReference type="InterPro" id="IPR032675">
    <property type="entry name" value="LRR_dom_sf"/>
</dbReference>
<dbReference type="Gene3D" id="3.80.10.10">
    <property type="entry name" value="Ribonuclease Inhibitor"/>
    <property type="match status" value="1"/>
</dbReference>
<name>A0A2P5EZF1_TREOI</name>
<gene>
    <name evidence="2" type="ORF">TorRG33x02_133250</name>
</gene>
<evidence type="ECO:0000313" key="3">
    <source>
        <dbReference type="Proteomes" id="UP000237000"/>
    </source>
</evidence>
<reference evidence="3" key="1">
    <citation type="submission" date="2016-06" db="EMBL/GenBank/DDBJ databases">
        <title>Parallel loss of symbiosis genes in relatives of nitrogen-fixing non-legume Parasponia.</title>
        <authorList>
            <person name="Van Velzen R."/>
            <person name="Holmer R."/>
            <person name="Bu F."/>
            <person name="Rutten L."/>
            <person name="Van Zeijl A."/>
            <person name="Liu W."/>
            <person name="Santuari L."/>
            <person name="Cao Q."/>
            <person name="Sharma T."/>
            <person name="Shen D."/>
            <person name="Roswanjaya Y."/>
            <person name="Wardhani T."/>
            <person name="Kalhor M.S."/>
            <person name="Jansen J."/>
            <person name="Van den Hoogen J."/>
            <person name="Gungor B."/>
            <person name="Hartog M."/>
            <person name="Hontelez J."/>
            <person name="Verver J."/>
            <person name="Yang W.-C."/>
            <person name="Schijlen E."/>
            <person name="Repin R."/>
            <person name="Schilthuizen M."/>
            <person name="Schranz E."/>
            <person name="Heidstra R."/>
            <person name="Miyata K."/>
            <person name="Fedorova E."/>
            <person name="Kohlen W."/>
            <person name="Bisseling T."/>
            <person name="Smit S."/>
            <person name="Geurts R."/>
        </authorList>
    </citation>
    <scope>NUCLEOTIDE SEQUENCE [LARGE SCALE GENOMIC DNA]</scope>
    <source>
        <strain evidence="3">cv. RG33-2</strain>
    </source>
</reference>
<dbReference type="SUPFAM" id="SSF52047">
    <property type="entry name" value="RNI-like"/>
    <property type="match status" value="1"/>
</dbReference>
<evidence type="ECO:0000313" key="2">
    <source>
        <dbReference type="EMBL" id="PON90919.1"/>
    </source>
</evidence>
<organism evidence="2 3">
    <name type="scientific">Trema orientale</name>
    <name type="common">Charcoal tree</name>
    <name type="synonym">Celtis orientalis</name>
    <dbReference type="NCBI Taxonomy" id="63057"/>
    <lineage>
        <taxon>Eukaryota</taxon>
        <taxon>Viridiplantae</taxon>
        <taxon>Streptophyta</taxon>
        <taxon>Embryophyta</taxon>
        <taxon>Tracheophyta</taxon>
        <taxon>Spermatophyta</taxon>
        <taxon>Magnoliopsida</taxon>
        <taxon>eudicotyledons</taxon>
        <taxon>Gunneridae</taxon>
        <taxon>Pentapetalae</taxon>
        <taxon>rosids</taxon>
        <taxon>fabids</taxon>
        <taxon>Rosales</taxon>
        <taxon>Cannabaceae</taxon>
        <taxon>Trema</taxon>
    </lineage>
</organism>
<dbReference type="InterPro" id="IPR036047">
    <property type="entry name" value="F-box-like_dom_sf"/>
</dbReference>
<keyword evidence="3" id="KW-1185">Reference proteome</keyword>
<dbReference type="Pfam" id="PF00646">
    <property type="entry name" value="F-box"/>
    <property type="match status" value="1"/>
</dbReference>
<dbReference type="AlphaFoldDB" id="A0A2P5EZF1"/>
<dbReference type="InterPro" id="IPR001810">
    <property type="entry name" value="F-box_dom"/>
</dbReference>
<feature type="domain" description="F-box" evidence="1">
    <location>
        <begin position="10"/>
        <end position="51"/>
    </location>
</feature>
<protein>
    <submittedName>
        <fullName evidence="2">F-box domain containing protein</fullName>
    </submittedName>
</protein>
<evidence type="ECO:0000259" key="1">
    <source>
        <dbReference type="Pfam" id="PF00646"/>
    </source>
</evidence>
<dbReference type="InParanoid" id="A0A2P5EZF1"/>
<dbReference type="SUPFAM" id="SSF81383">
    <property type="entry name" value="F-box domain"/>
    <property type="match status" value="1"/>
</dbReference>
<dbReference type="PANTHER" id="PTHR38926">
    <property type="entry name" value="F-BOX DOMAIN CONTAINING PROTEIN, EXPRESSED"/>
    <property type="match status" value="1"/>
</dbReference>
<accession>A0A2P5EZF1</accession>
<dbReference type="OrthoDB" id="550575at2759"/>
<dbReference type="Proteomes" id="UP000237000">
    <property type="component" value="Unassembled WGS sequence"/>
</dbReference>
<dbReference type="STRING" id="63057.A0A2P5EZF1"/>
<dbReference type="FunFam" id="1.20.1280.50:FF:000022">
    <property type="entry name" value="F-box protein FBW2"/>
    <property type="match status" value="1"/>
</dbReference>